<accession>A0A3P3WC98</accession>
<comment type="caution">
    <text evidence="1">The sequence shown here is derived from an EMBL/GenBank/DDBJ whole genome shotgun (WGS) entry which is preliminary data.</text>
</comment>
<sequence>MKNKWLIGLVFLIFIACEKDDICEGEAATPNVRIEFYDKANSTVLKPFFKIECYVLPEIGNDTIKVIEYFNRSEIQLPLDITSNQTVWNLKFFEIINNDTIEKIDQLTFNYSPKTEYVSKACGYKTVFDNVSTTINNNGVGTWITNFTPLTNNITNEENPHAKIYY</sequence>
<dbReference type="RefSeq" id="WP_125017662.1">
    <property type="nucleotide sequence ID" value="NZ_RQVQ01000007.1"/>
</dbReference>
<dbReference type="AlphaFoldDB" id="A0A3P3WC98"/>
<protein>
    <submittedName>
        <fullName evidence="1">Uncharacterized protein</fullName>
    </submittedName>
</protein>
<dbReference type="Proteomes" id="UP000275719">
    <property type="component" value="Unassembled WGS sequence"/>
</dbReference>
<dbReference type="EMBL" id="RQVQ01000007">
    <property type="protein sequence ID" value="RRJ91947.1"/>
    <property type="molecule type" value="Genomic_DNA"/>
</dbReference>
<dbReference type="OrthoDB" id="663527at2"/>
<evidence type="ECO:0000313" key="1">
    <source>
        <dbReference type="EMBL" id="RRJ91947.1"/>
    </source>
</evidence>
<name>A0A3P3WC98_9FLAO</name>
<dbReference type="InterPro" id="IPR045607">
    <property type="entry name" value="DUF6452"/>
</dbReference>
<keyword evidence="2" id="KW-1185">Reference proteome</keyword>
<gene>
    <name evidence="1" type="ORF">EG240_03965</name>
</gene>
<dbReference type="PROSITE" id="PS51257">
    <property type="entry name" value="PROKAR_LIPOPROTEIN"/>
    <property type="match status" value="1"/>
</dbReference>
<organism evidence="1 2">
    <name type="scientific">Paenimyroides tangerinum</name>
    <dbReference type="NCBI Taxonomy" id="2488728"/>
    <lineage>
        <taxon>Bacteria</taxon>
        <taxon>Pseudomonadati</taxon>
        <taxon>Bacteroidota</taxon>
        <taxon>Flavobacteriia</taxon>
        <taxon>Flavobacteriales</taxon>
        <taxon>Flavobacteriaceae</taxon>
        <taxon>Paenimyroides</taxon>
    </lineage>
</organism>
<dbReference type="Pfam" id="PF20050">
    <property type="entry name" value="DUF6452"/>
    <property type="match status" value="1"/>
</dbReference>
<proteinExistence type="predicted"/>
<reference evidence="1 2" key="1">
    <citation type="submission" date="2018-11" db="EMBL/GenBank/DDBJ databases">
        <title>Flavobacterium sp. nov., YIM 102701-2 draft genome.</title>
        <authorList>
            <person name="Li G."/>
            <person name="Jiang Y."/>
        </authorList>
    </citation>
    <scope>NUCLEOTIDE SEQUENCE [LARGE SCALE GENOMIC DNA]</scope>
    <source>
        <strain evidence="1 2">YIM 102701-2</strain>
    </source>
</reference>
<evidence type="ECO:0000313" key="2">
    <source>
        <dbReference type="Proteomes" id="UP000275719"/>
    </source>
</evidence>